<comment type="caution">
    <text evidence="2">The sequence shown here is derived from an EMBL/GenBank/DDBJ whole genome shotgun (WGS) entry which is preliminary data.</text>
</comment>
<feature type="compositionally biased region" description="Low complexity" evidence="1">
    <location>
        <begin position="67"/>
        <end position="78"/>
    </location>
</feature>
<keyword evidence="3" id="KW-1185">Reference proteome</keyword>
<reference evidence="2 3" key="1">
    <citation type="submission" date="2015-08" db="EMBL/GenBank/DDBJ databases">
        <title>Emmonsia species relationships and genome sequence.</title>
        <authorList>
            <person name="Cuomo C.A."/>
            <person name="Schwartz I.S."/>
            <person name="Kenyon C."/>
            <person name="De Hoog G.S."/>
            <person name="Govender N.P."/>
            <person name="Botha A."/>
            <person name="Moreno L."/>
            <person name="De Vries M."/>
            <person name="Munoz J.F."/>
            <person name="Stielow J.B."/>
        </authorList>
    </citation>
    <scope>NUCLEOTIDE SEQUENCE [LARGE SCALE GENOMIC DNA]</scope>
    <source>
        <strain evidence="2 3">EI222</strain>
    </source>
</reference>
<sequence>MARLSRAPPKGVVVDIREDSDAGDTDTSHTYGQNRGKNASRTPRARRGGTAGALKAVAATNAAIDAGAGARARVAATGGKKKNPLRVTRSPTKTRTGANSKPTDDDDDDDDDDDRDTPYPPRTTAQTPRTNTHHSQRQRRQLGPRHTNSLLMPFPAAIGRYDGLTPGRGLGDVENAPLPEQLEEYKYGAGHR</sequence>
<protein>
    <submittedName>
        <fullName evidence="2">Uncharacterized protein</fullName>
    </submittedName>
</protein>
<dbReference type="VEuPathDB" id="FungiDB:ACJ73_04187"/>
<accession>A0A1J9QW38</accession>
<evidence type="ECO:0000256" key="1">
    <source>
        <dbReference type="SAM" id="MobiDB-lite"/>
    </source>
</evidence>
<feature type="compositionally biased region" description="Acidic residues" evidence="1">
    <location>
        <begin position="104"/>
        <end position="115"/>
    </location>
</feature>
<organism evidence="2 3">
    <name type="scientific">Blastomyces percursus</name>
    <dbReference type="NCBI Taxonomy" id="1658174"/>
    <lineage>
        <taxon>Eukaryota</taxon>
        <taxon>Fungi</taxon>
        <taxon>Dikarya</taxon>
        <taxon>Ascomycota</taxon>
        <taxon>Pezizomycotina</taxon>
        <taxon>Eurotiomycetes</taxon>
        <taxon>Eurotiomycetidae</taxon>
        <taxon>Onygenales</taxon>
        <taxon>Ajellomycetaceae</taxon>
        <taxon>Blastomyces</taxon>
    </lineage>
</organism>
<dbReference type="EMBL" id="LGTZ01000559">
    <property type="protein sequence ID" value="OJD24451.1"/>
    <property type="molecule type" value="Genomic_DNA"/>
</dbReference>
<dbReference type="Proteomes" id="UP000242791">
    <property type="component" value="Unassembled WGS sequence"/>
</dbReference>
<feature type="compositionally biased region" description="Basic residues" evidence="1">
    <location>
        <begin position="131"/>
        <end position="143"/>
    </location>
</feature>
<proteinExistence type="predicted"/>
<name>A0A1J9QW38_9EURO</name>
<feature type="region of interest" description="Disordered" evidence="1">
    <location>
        <begin position="67"/>
        <end position="192"/>
    </location>
</feature>
<gene>
    <name evidence="2" type="ORF">ACJ73_04187</name>
</gene>
<dbReference type="STRING" id="1658174.A0A1J9QW38"/>
<evidence type="ECO:0000313" key="3">
    <source>
        <dbReference type="Proteomes" id="UP000242791"/>
    </source>
</evidence>
<feature type="compositionally biased region" description="Polar residues" evidence="1">
    <location>
        <begin position="89"/>
        <end position="101"/>
    </location>
</feature>
<feature type="compositionally biased region" description="Polar residues" evidence="1">
    <location>
        <begin position="28"/>
        <end position="41"/>
    </location>
</feature>
<feature type="non-terminal residue" evidence="2">
    <location>
        <position position="192"/>
    </location>
</feature>
<evidence type="ECO:0000313" key="2">
    <source>
        <dbReference type="EMBL" id="OJD24451.1"/>
    </source>
</evidence>
<feature type="region of interest" description="Disordered" evidence="1">
    <location>
        <begin position="1"/>
        <end position="52"/>
    </location>
</feature>
<dbReference type="AlphaFoldDB" id="A0A1J9QW38"/>